<dbReference type="STRING" id="1428644.BIV57_12255"/>
<dbReference type="GO" id="GO:0004252">
    <property type="term" value="F:serine-type endopeptidase activity"/>
    <property type="evidence" value="ECO:0007669"/>
    <property type="project" value="UniProtKB-UniRule"/>
</dbReference>
<dbReference type="GO" id="GO:0004176">
    <property type="term" value="F:ATP-dependent peptidase activity"/>
    <property type="evidence" value="ECO:0007669"/>
    <property type="project" value="UniProtKB-UniRule"/>
</dbReference>
<feature type="domain" description="Lon proteolytic" evidence="3">
    <location>
        <begin position="243"/>
        <end position="341"/>
    </location>
</feature>
<dbReference type="InterPro" id="IPR014721">
    <property type="entry name" value="Ribsml_uS5_D2-typ_fold_subgr"/>
</dbReference>
<dbReference type="Pfam" id="PF05362">
    <property type="entry name" value="Lon_C"/>
    <property type="match status" value="1"/>
</dbReference>
<proteinExistence type="inferred from homology"/>
<dbReference type="SUPFAM" id="SSF54211">
    <property type="entry name" value="Ribosomal protein S5 domain 2-like"/>
    <property type="match status" value="1"/>
</dbReference>
<dbReference type="InterPro" id="IPR027065">
    <property type="entry name" value="Lon_Prtase"/>
</dbReference>
<dbReference type="Gene3D" id="2.30.42.10">
    <property type="match status" value="1"/>
</dbReference>
<feature type="domain" description="PDZ" evidence="2">
    <location>
        <begin position="115"/>
        <end position="197"/>
    </location>
</feature>
<comment type="caution">
    <text evidence="4">The sequence shown here is derived from an EMBL/GenBank/DDBJ whole genome shotgun (WGS) entry which is preliminary data.</text>
</comment>
<dbReference type="OrthoDB" id="2356897at2"/>
<dbReference type="Gene3D" id="3.30.230.10">
    <property type="match status" value="1"/>
</dbReference>
<evidence type="ECO:0000259" key="3">
    <source>
        <dbReference type="PROSITE" id="PS51786"/>
    </source>
</evidence>
<comment type="similarity">
    <text evidence="1">Belongs to the peptidase S16 family.</text>
</comment>
<dbReference type="GO" id="GO:0030163">
    <property type="term" value="P:protein catabolic process"/>
    <property type="evidence" value="ECO:0007669"/>
    <property type="project" value="InterPro"/>
</dbReference>
<dbReference type="SMART" id="SM00228">
    <property type="entry name" value="PDZ"/>
    <property type="match status" value="1"/>
</dbReference>
<dbReference type="GO" id="GO:0006508">
    <property type="term" value="P:proteolysis"/>
    <property type="evidence" value="ECO:0007669"/>
    <property type="project" value="UniProtKB-KW"/>
</dbReference>
<comment type="catalytic activity">
    <reaction evidence="1">
        <text>Hydrolysis of proteins in presence of ATP.</text>
        <dbReference type="EC" id="3.4.21.53"/>
    </reaction>
</comment>
<feature type="active site" evidence="1">
    <location>
        <position position="248"/>
    </location>
</feature>
<dbReference type="Proteomes" id="UP000243342">
    <property type="component" value="Unassembled WGS sequence"/>
</dbReference>
<keyword evidence="5" id="KW-1185">Reference proteome</keyword>
<keyword evidence="1" id="KW-0645">Protease</keyword>
<dbReference type="EC" id="3.4.21.53" evidence="1"/>
<gene>
    <name evidence="4" type="ORF">BIV57_12255</name>
</gene>
<organism evidence="4 5">
    <name type="scientific">Mangrovactinospora gilvigrisea</name>
    <dbReference type="NCBI Taxonomy" id="1428644"/>
    <lineage>
        <taxon>Bacteria</taxon>
        <taxon>Bacillati</taxon>
        <taxon>Actinomycetota</taxon>
        <taxon>Actinomycetes</taxon>
        <taxon>Kitasatosporales</taxon>
        <taxon>Streptomycetaceae</taxon>
        <taxon>Mangrovactinospora</taxon>
    </lineage>
</organism>
<dbReference type="Pfam" id="PF13180">
    <property type="entry name" value="PDZ_2"/>
    <property type="match status" value="1"/>
</dbReference>
<dbReference type="InterPro" id="IPR020568">
    <property type="entry name" value="Ribosomal_Su5_D2-typ_SF"/>
</dbReference>
<dbReference type="InterPro" id="IPR036034">
    <property type="entry name" value="PDZ_sf"/>
</dbReference>
<accession>A0A1J7BUQ3</accession>
<dbReference type="InterPro" id="IPR008269">
    <property type="entry name" value="Lon_proteolytic"/>
</dbReference>
<protein>
    <recommendedName>
        <fullName evidence="1">endopeptidase La</fullName>
        <ecNumber evidence="1">3.4.21.53</ecNumber>
    </recommendedName>
</protein>
<dbReference type="GO" id="GO:0005524">
    <property type="term" value="F:ATP binding"/>
    <property type="evidence" value="ECO:0007669"/>
    <property type="project" value="InterPro"/>
</dbReference>
<dbReference type="AlphaFoldDB" id="A0A1J7BUQ3"/>
<keyword evidence="1" id="KW-0378">Hydrolase</keyword>
<dbReference type="RefSeq" id="WP_071656835.1">
    <property type="nucleotide sequence ID" value="NZ_MLCF01000061.1"/>
</dbReference>
<name>A0A1J7BUQ3_9ACTN</name>
<evidence type="ECO:0000256" key="1">
    <source>
        <dbReference type="PROSITE-ProRule" id="PRU01122"/>
    </source>
</evidence>
<dbReference type="SUPFAM" id="SSF50156">
    <property type="entry name" value="PDZ domain-like"/>
    <property type="match status" value="1"/>
</dbReference>
<dbReference type="PROSITE" id="PS50106">
    <property type="entry name" value="PDZ"/>
    <property type="match status" value="1"/>
</dbReference>
<dbReference type="PROSITE" id="PS51786">
    <property type="entry name" value="LON_PROTEOLYTIC"/>
    <property type="match status" value="1"/>
</dbReference>
<evidence type="ECO:0000259" key="2">
    <source>
        <dbReference type="PROSITE" id="PS50106"/>
    </source>
</evidence>
<sequence length="354" mass="36830">MPRRTATLLASVIVLVVLLGVTALIPVPYAEMGPGPTVNTLGKDGKTEVLQISGHRTYPTSGNLNMTTVQVTGQDYRMDLFEAVRGWLQTDADVVPKKVLYPSNLSTKEINQQNAEEFQDSQESAKTAALKELGIPVGTQIIVKSVVNGEPADGKLNAGDAIVAVDGHKVTETSQVAAYITKHKPGGAVRFTIRPDGAEKKDAPEKTVSVKTAKAPDGGRAIVGITPGESHTYPFDINIKLADVGGPSAGLMFSLGLIDKLQPTNLTGGKFIAGTGTIDDNGTVGEIGGITMKIIAARRAGAQYFLTPAGNCAAAADAKPDGLTLVKVGTLDNAMTALKAIRSGDAGALTQCQK</sequence>
<feature type="active site" evidence="1">
    <location>
        <position position="293"/>
    </location>
</feature>
<reference evidence="4 5" key="1">
    <citation type="submission" date="2016-10" db="EMBL/GenBank/DDBJ databases">
        <title>Genome sequence of Streptomyces gilvigriseus MUSC 26.</title>
        <authorList>
            <person name="Lee L.-H."/>
            <person name="Ser H.-L."/>
        </authorList>
    </citation>
    <scope>NUCLEOTIDE SEQUENCE [LARGE SCALE GENOMIC DNA]</scope>
    <source>
        <strain evidence="4 5">MUSC 26</strain>
    </source>
</reference>
<dbReference type="InterPro" id="IPR001478">
    <property type="entry name" value="PDZ"/>
</dbReference>
<evidence type="ECO:0000313" key="5">
    <source>
        <dbReference type="Proteomes" id="UP000243342"/>
    </source>
</evidence>
<dbReference type="PANTHER" id="PTHR10046">
    <property type="entry name" value="ATP DEPENDENT LON PROTEASE FAMILY MEMBER"/>
    <property type="match status" value="1"/>
</dbReference>
<evidence type="ECO:0000313" key="4">
    <source>
        <dbReference type="EMBL" id="OIV37201.1"/>
    </source>
</evidence>
<dbReference type="EMBL" id="MLCF01000061">
    <property type="protein sequence ID" value="OIV37201.1"/>
    <property type="molecule type" value="Genomic_DNA"/>
</dbReference>
<keyword evidence="1" id="KW-0720">Serine protease</keyword>